<feature type="region of interest" description="Disordered" evidence="1">
    <location>
        <begin position="83"/>
        <end position="125"/>
    </location>
</feature>
<dbReference type="Proteomes" id="UP001341840">
    <property type="component" value="Unassembled WGS sequence"/>
</dbReference>
<evidence type="ECO:0000313" key="2">
    <source>
        <dbReference type="EMBL" id="MED6213329.1"/>
    </source>
</evidence>
<feature type="region of interest" description="Disordered" evidence="1">
    <location>
        <begin position="1"/>
        <end position="26"/>
    </location>
</feature>
<feature type="region of interest" description="Disordered" evidence="1">
    <location>
        <begin position="211"/>
        <end position="282"/>
    </location>
</feature>
<comment type="caution">
    <text evidence="2">The sequence shown here is derived from an EMBL/GenBank/DDBJ whole genome shotgun (WGS) entry which is preliminary data.</text>
</comment>
<dbReference type="EMBL" id="JASCZI010243532">
    <property type="protein sequence ID" value="MED6213329.1"/>
    <property type="molecule type" value="Genomic_DNA"/>
</dbReference>
<organism evidence="2 3">
    <name type="scientific">Stylosanthes scabra</name>
    <dbReference type="NCBI Taxonomy" id="79078"/>
    <lineage>
        <taxon>Eukaryota</taxon>
        <taxon>Viridiplantae</taxon>
        <taxon>Streptophyta</taxon>
        <taxon>Embryophyta</taxon>
        <taxon>Tracheophyta</taxon>
        <taxon>Spermatophyta</taxon>
        <taxon>Magnoliopsida</taxon>
        <taxon>eudicotyledons</taxon>
        <taxon>Gunneridae</taxon>
        <taxon>Pentapetalae</taxon>
        <taxon>rosids</taxon>
        <taxon>fabids</taxon>
        <taxon>Fabales</taxon>
        <taxon>Fabaceae</taxon>
        <taxon>Papilionoideae</taxon>
        <taxon>50 kb inversion clade</taxon>
        <taxon>dalbergioids sensu lato</taxon>
        <taxon>Dalbergieae</taxon>
        <taxon>Pterocarpus clade</taxon>
        <taxon>Stylosanthes</taxon>
    </lineage>
</organism>
<sequence>MSAEPQACRKRVRSPEQVTQLPDESSLDELSAAVRALTDELRERRLRRDGPEYPNLELIADSMAHVEQNTVAFLTRSASYDRAQGGLRKKPKIDHTGERECSVNPPRATLPRKRQVSGSFQGLDDPNLTITPIQVVDDDDSADADGDVRLVTTAKVAEDNREEMRCTSKASEDLRSNGPQLLESEKSFPLGTLISGNGRHFSQLGMGISGTWVQPSPQRHSGSTSISHATEQSTAETAGIEDCGGDKNHEESVHEEFVGNEGGEEVVKESGQSQKKGPPNPQLHAKALKLARVLQTKYVPPAGSEPNTMKLFGNVMRPMPTQNNLDVLFGTQPSQGYAPQPGLNTHLEQIVTQSKFPAI</sequence>
<evidence type="ECO:0000256" key="1">
    <source>
        <dbReference type="SAM" id="MobiDB-lite"/>
    </source>
</evidence>
<reference evidence="2 3" key="1">
    <citation type="journal article" date="2023" name="Plants (Basel)">
        <title>Bridging the Gap: Combining Genomics and Transcriptomics Approaches to Understand Stylosanthes scabra, an Orphan Legume from the Brazilian Caatinga.</title>
        <authorList>
            <person name="Ferreira-Neto J.R.C."/>
            <person name="da Silva M.D."/>
            <person name="Binneck E."/>
            <person name="de Melo N.F."/>
            <person name="da Silva R.H."/>
            <person name="de Melo A.L.T.M."/>
            <person name="Pandolfi V."/>
            <person name="Bustamante F.O."/>
            <person name="Brasileiro-Vidal A.C."/>
            <person name="Benko-Iseppon A.M."/>
        </authorList>
    </citation>
    <scope>NUCLEOTIDE SEQUENCE [LARGE SCALE GENOMIC DNA]</scope>
    <source>
        <tissue evidence="2">Leaves</tissue>
    </source>
</reference>
<keyword evidence="3" id="KW-1185">Reference proteome</keyword>
<gene>
    <name evidence="2" type="ORF">PIB30_092064</name>
</gene>
<feature type="compositionally biased region" description="Basic and acidic residues" evidence="1">
    <location>
        <begin position="244"/>
        <end position="257"/>
    </location>
</feature>
<name>A0ABU6YVG2_9FABA</name>
<protein>
    <submittedName>
        <fullName evidence="2">Uncharacterized protein</fullName>
    </submittedName>
</protein>
<accession>A0ABU6YVG2</accession>
<feature type="compositionally biased region" description="Polar residues" evidence="1">
    <location>
        <begin position="211"/>
        <end position="236"/>
    </location>
</feature>
<evidence type="ECO:0000313" key="3">
    <source>
        <dbReference type="Proteomes" id="UP001341840"/>
    </source>
</evidence>
<proteinExistence type="predicted"/>